<dbReference type="Pfam" id="PF06574">
    <property type="entry name" value="FAD_syn"/>
    <property type="match status" value="1"/>
</dbReference>
<comment type="pathway">
    <text evidence="2 15">Cofactor biosynthesis; FAD biosynthesis; FAD from FMN: step 1/1.</text>
</comment>
<name>A0A0E2LQB0_PORGN</name>
<dbReference type="SUPFAM" id="SSF52374">
    <property type="entry name" value="Nucleotidylyl transferase"/>
    <property type="match status" value="1"/>
</dbReference>
<dbReference type="NCBIfam" id="TIGR00125">
    <property type="entry name" value="cyt_tran_rel"/>
    <property type="match status" value="1"/>
</dbReference>
<keyword evidence="5 15" id="KW-0288">FMN</keyword>
<dbReference type="CDD" id="cd02064">
    <property type="entry name" value="FAD_synthetase_N"/>
    <property type="match status" value="1"/>
</dbReference>
<comment type="catalytic activity">
    <reaction evidence="14 15">
        <text>FMN + ATP + H(+) = FAD + diphosphate</text>
        <dbReference type="Rhea" id="RHEA:17237"/>
        <dbReference type="ChEBI" id="CHEBI:15378"/>
        <dbReference type="ChEBI" id="CHEBI:30616"/>
        <dbReference type="ChEBI" id="CHEBI:33019"/>
        <dbReference type="ChEBI" id="CHEBI:57692"/>
        <dbReference type="ChEBI" id="CHEBI:58210"/>
        <dbReference type="EC" id="2.7.7.2"/>
    </reaction>
</comment>
<evidence type="ECO:0000256" key="3">
    <source>
        <dbReference type="ARBA" id="ARBA00005201"/>
    </source>
</evidence>
<dbReference type="EMBL" id="AWUW01000081">
    <property type="protein sequence ID" value="ERJ66304.1"/>
    <property type="molecule type" value="Genomic_DNA"/>
</dbReference>
<reference evidence="17 18" key="1">
    <citation type="submission" date="2013-06" db="EMBL/GenBank/DDBJ databases">
        <authorList>
            <person name="Weinstock G."/>
            <person name="Sodergren E."/>
            <person name="Lobos E.A."/>
            <person name="Fulton L."/>
            <person name="Fulton R."/>
            <person name="Courtney L."/>
            <person name="Fronick C."/>
            <person name="O'Laughlin M."/>
            <person name="Godfrey J."/>
            <person name="Wilson R.M."/>
            <person name="Miner T."/>
            <person name="Farmer C."/>
            <person name="Delehaunty K."/>
            <person name="Cordes M."/>
            <person name="Minx P."/>
            <person name="Tomlinson C."/>
            <person name="Chen J."/>
            <person name="Wollam A."/>
            <person name="Pepin K.H."/>
            <person name="Bhonagiri V."/>
            <person name="Zhang X."/>
            <person name="Warren W."/>
            <person name="Mitreva M."/>
            <person name="Mardis E.R."/>
            <person name="Wilson R.K."/>
        </authorList>
    </citation>
    <scope>NUCLEOTIDE SEQUENCE [LARGE SCALE GENOMIC DNA]</scope>
    <source>
        <strain evidence="17 18">F0570</strain>
    </source>
</reference>
<dbReference type="GeneID" id="29256204"/>
<evidence type="ECO:0000256" key="6">
    <source>
        <dbReference type="ARBA" id="ARBA00022679"/>
    </source>
</evidence>
<evidence type="ECO:0000256" key="7">
    <source>
        <dbReference type="ARBA" id="ARBA00022695"/>
    </source>
</evidence>
<comment type="pathway">
    <text evidence="3 15">Cofactor biosynthesis; FMN biosynthesis; FMN from riboflavin (ATP route): step 1/1.</text>
</comment>
<sequence>MVTIAIPNDYNTPFRDLPWIPKVAATIGTFDGIHFGHRFLLDQLKKMAKEKHLPTMVITFDVPPISVVRPGTPYQKLTTIGEKLLRLETEGVDYTVVLPFTPELVAMTADTFITTILHKRLHVKALLIGYDHRFGHGRISGLEEYKQIATPLGITVKKASQAEIGGVPASSSVVRQALIDNNLALANQLLGYDYILTGKVEHGFRIGRELGFPTANLTVSDSHKLIPCDGVYAVRAIVSSERYNGMLYIGRRPTLNNGDQRTIEVNLFEFDKTIYGSQIRVEFVSFIREDMKFDSLEALRQQIQADYGRISALFESEQSEYSE</sequence>
<evidence type="ECO:0000313" key="17">
    <source>
        <dbReference type="EMBL" id="ERJ66304.1"/>
    </source>
</evidence>
<dbReference type="Gene3D" id="2.40.30.30">
    <property type="entry name" value="Riboflavin kinase-like"/>
    <property type="match status" value="1"/>
</dbReference>
<dbReference type="GO" id="GO:0005524">
    <property type="term" value="F:ATP binding"/>
    <property type="evidence" value="ECO:0007669"/>
    <property type="project" value="UniProtKB-UniRule"/>
</dbReference>
<keyword evidence="6 15" id="KW-0808">Transferase</keyword>
<keyword evidence="11 15" id="KW-0067">ATP-binding</keyword>
<dbReference type="GO" id="GO:0008531">
    <property type="term" value="F:riboflavin kinase activity"/>
    <property type="evidence" value="ECO:0007669"/>
    <property type="project" value="UniProtKB-UniRule"/>
</dbReference>
<evidence type="ECO:0000256" key="2">
    <source>
        <dbReference type="ARBA" id="ARBA00004726"/>
    </source>
</evidence>
<comment type="caution">
    <text evidence="17">The sequence shown here is derived from an EMBL/GenBank/DDBJ whole genome shotgun (WGS) entry which is preliminary data.</text>
</comment>
<dbReference type="GO" id="GO:0009398">
    <property type="term" value="P:FMN biosynthetic process"/>
    <property type="evidence" value="ECO:0007669"/>
    <property type="project" value="UniProtKB-UniRule"/>
</dbReference>
<dbReference type="FunFam" id="3.40.50.620:FF:000021">
    <property type="entry name" value="Riboflavin biosynthesis protein"/>
    <property type="match status" value="1"/>
</dbReference>
<dbReference type="SMART" id="SM00904">
    <property type="entry name" value="Flavokinase"/>
    <property type="match status" value="1"/>
</dbReference>
<dbReference type="PANTHER" id="PTHR22749">
    <property type="entry name" value="RIBOFLAVIN KINASE/FMN ADENYLYLTRANSFERASE"/>
    <property type="match status" value="1"/>
</dbReference>
<dbReference type="Gene3D" id="3.40.50.620">
    <property type="entry name" value="HUPs"/>
    <property type="match status" value="1"/>
</dbReference>
<evidence type="ECO:0000256" key="11">
    <source>
        <dbReference type="ARBA" id="ARBA00022840"/>
    </source>
</evidence>
<evidence type="ECO:0000256" key="10">
    <source>
        <dbReference type="ARBA" id="ARBA00022827"/>
    </source>
</evidence>
<dbReference type="UniPathway" id="UPA00277">
    <property type="reaction ID" value="UER00407"/>
</dbReference>
<comment type="catalytic activity">
    <reaction evidence="13 15">
        <text>riboflavin + ATP = FMN + ADP + H(+)</text>
        <dbReference type="Rhea" id="RHEA:14357"/>
        <dbReference type="ChEBI" id="CHEBI:15378"/>
        <dbReference type="ChEBI" id="CHEBI:30616"/>
        <dbReference type="ChEBI" id="CHEBI:57986"/>
        <dbReference type="ChEBI" id="CHEBI:58210"/>
        <dbReference type="ChEBI" id="CHEBI:456216"/>
        <dbReference type="EC" id="2.7.1.26"/>
    </reaction>
</comment>
<dbReference type="GO" id="GO:0006747">
    <property type="term" value="P:FAD biosynthetic process"/>
    <property type="evidence" value="ECO:0007669"/>
    <property type="project" value="UniProtKB-UniRule"/>
</dbReference>
<dbReference type="SUPFAM" id="SSF82114">
    <property type="entry name" value="Riboflavin kinase-like"/>
    <property type="match status" value="1"/>
</dbReference>
<comment type="similarity">
    <text evidence="15">Belongs to the ribF family.</text>
</comment>
<evidence type="ECO:0000313" key="18">
    <source>
        <dbReference type="Proteomes" id="UP000016630"/>
    </source>
</evidence>
<dbReference type="PIRSF" id="PIRSF004491">
    <property type="entry name" value="FAD_Synth"/>
    <property type="match status" value="1"/>
</dbReference>
<dbReference type="InterPro" id="IPR004821">
    <property type="entry name" value="Cyt_trans-like"/>
</dbReference>
<dbReference type="InterPro" id="IPR023468">
    <property type="entry name" value="Riboflavin_kinase"/>
</dbReference>
<dbReference type="UniPathway" id="UPA00276">
    <property type="reaction ID" value="UER00406"/>
</dbReference>
<evidence type="ECO:0000256" key="8">
    <source>
        <dbReference type="ARBA" id="ARBA00022741"/>
    </source>
</evidence>
<keyword evidence="4 15" id="KW-0285">Flavoprotein</keyword>
<dbReference type="NCBIfam" id="TIGR00083">
    <property type="entry name" value="ribF"/>
    <property type="match status" value="1"/>
</dbReference>
<dbReference type="InterPro" id="IPR023465">
    <property type="entry name" value="Riboflavin_kinase_dom_sf"/>
</dbReference>
<protein>
    <recommendedName>
        <fullName evidence="15">Riboflavin biosynthesis protein</fullName>
    </recommendedName>
    <domain>
        <recommendedName>
            <fullName evidence="15">Riboflavin kinase</fullName>
            <ecNumber evidence="15">2.7.1.26</ecNumber>
        </recommendedName>
        <alternativeName>
            <fullName evidence="15">Flavokinase</fullName>
        </alternativeName>
    </domain>
    <domain>
        <recommendedName>
            <fullName evidence="15">FMN adenylyltransferase</fullName>
            <ecNumber evidence="15">2.7.7.2</ecNumber>
        </recommendedName>
        <alternativeName>
            <fullName evidence="15">FAD pyrophosphorylase</fullName>
        </alternativeName>
        <alternativeName>
            <fullName evidence="15">FAD synthase</fullName>
        </alternativeName>
    </domain>
</protein>
<dbReference type="GO" id="GO:0009231">
    <property type="term" value="P:riboflavin biosynthetic process"/>
    <property type="evidence" value="ECO:0007669"/>
    <property type="project" value="InterPro"/>
</dbReference>
<dbReference type="InterPro" id="IPR002606">
    <property type="entry name" value="Riboflavin_kinase_bac"/>
</dbReference>
<organism evidence="17 18">
    <name type="scientific">Porphyromonas gingivalis F0570</name>
    <dbReference type="NCBI Taxonomy" id="1227271"/>
    <lineage>
        <taxon>Bacteria</taxon>
        <taxon>Pseudomonadati</taxon>
        <taxon>Bacteroidota</taxon>
        <taxon>Bacteroidia</taxon>
        <taxon>Bacteroidales</taxon>
        <taxon>Porphyromonadaceae</taxon>
        <taxon>Porphyromonas</taxon>
    </lineage>
</organism>
<dbReference type="InterPro" id="IPR015864">
    <property type="entry name" value="FAD_synthase"/>
</dbReference>
<dbReference type="AlphaFoldDB" id="A0A0E2LQB0"/>
<comment type="function">
    <text evidence="1">Catalyzes the phosphorylation of riboflavin to FMN followed by the adenylation of FMN to FAD.</text>
</comment>
<evidence type="ECO:0000256" key="12">
    <source>
        <dbReference type="ARBA" id="ARBA00023268"/>
    </source>
</evidence>
<evidence type="ECO:0000256" key="5">
    <source>
        <dbReference type="ARBA" id="ARBA00022643"/>
    </source>
</evidence>
<dbReference type="GO" id="GO:0003919">
    <property type="term" value="F:FMN adenylyltransferase activity"/>
    <property type="evidence" value="ECO:0007669"/>
    <property type="project" value="UniProtKB-UniRule"/>
</dbReference>
<keyword evidence="12" id="KW-0511">Multifunctional enzyme</keyword>
<evidence type="ECO:0000256" key="1">
    <source>
        <dbReference type="ARBA" id="ARBA00002121"/>
    </source>
</evidence>
<evidence type="ECO:0000256" key="15">
    <source>
        <dbReference type="PIRNR" id="PIRNR004491"/>
    </source>
</evidence>
<evidence type="ECO:0000256" key="9">
    <source>
        <dbReference type="ARBA" id="ARBA00022777"/>
    </source>
</evidence>
<keyword evidence="9 15" id="KW-0418">Kinase</keyword>
<feature type="domain" description="Riboflavin kinase" evidence="16">
    <location>
        <begin position="189"/>
        <end position="315"/>
    </location>
</feature>
<dbReference type="Proteomes" id="UP000016630">
    <property type="component" value="Unassembled WGS sequence"/>
</dbReference>
<evidence type="ECO:0000256" key="4">
    <source>
        <dbReference type="ARBA" id="ARBA00022630"/>
    </source>
</evidence>
<accession>A0A0E2LQB0</accession>
<evidence type="ECO:0000259" key="16">
    <source>
        <dbReference type="SMART" id="SM00904"/>
    </source>
</evidence>
<dbReference type="EC" id="2.7.1.26" evidence="15"/>
<dbReference type="PATRIC" id="fig|1227271.3.peg.1001"/>
<evidence type="ECO:0000256" key="13">
    <source>
        <dbReference type="ARBA" id="ARBA00047880"/>
    </source>
</evidence>
<dbReference type="EC" id="2.7.7.2" evidence="15"/>
<dbReference type="InterPro" id="IPR015865">
    <property type="entry name" value="Riboflavin_kinase_bac/euk"/>
</dbReference>
<dbReference type="InterPro" id="IPR014729">
    <property type="entry name" value="Rossmann-like_a/b/a_fold"/>
</dbReference>
<dbReference type="RefSeq" id="WP_012457939.1">
    <property type="nucleotide sequence ID" value="NZ_KI259172.1"/>
</dbReference>
<keyword evidence="7 15" id="KW-0548">Nucleotidyltransferase</keyword>
<dbReference type="PANTHER" id="PTHR22749:SF6">
    <property type="entry name" value="RIBOFLAVIN KINASE"/>
    <property type="match status" value="1"/>
</dbReference>
<evidence type="ECO:0000256" key="14">
    <source>
        <dbReference type="ARBA" id="ARBA00049494"/>
    </source>
</evidence>
<proteinExistence type="inferred from homology"/>
<dbReference type="Pfam" id="PF01687">
    <property type="entry name" value="Flavokinase"/>
    <property type="match status" value="1"/>
</dbReference>
<keyword evidence="8 15" id="KW-0547">Nucleotide-binding</keyword>
<gene>
    <name evidence="17" type="ORF">HMPREF1555_01150</name>
</gene>
<dbReference type="HOGENOM" id="CLU_048437_0_2_10"/>
<keyword evidence="10 15" id="KW-0274">FAD</keyword>